<dbReference type="PANTHER" id="PTHR24208">
    <property type="entry name" value="LIM/HOMEOBOX PROTEIN LHX"/>
    <property type="match status" value="1"/>
</dbReference>
<name>A0A8H3CBL1_9AGAM</name>
<feature type="DNA-binding region" description="Homeobox" evidence="5">
    <location>
        <begin position="64"/>
        <end position="123"/>
    </location>
</feature>
<evidence type="ECO:0000256" key="2">
    <source>
        <dbReference type="ARBA" id="ARBA00023125"/>
    </source>
</evidence>
<evidence type="ECO:0000256" key="5">
    <source>
        <dbReference type="PROSITE-ProRule" id="PRU00108"/>
    </source>
</evidence>
<dbReference type="InterPro" id="IPR009057">
    <property type="entry name" value="Homeodomain-like_sf"/>
</dbReference>
<feature type="region of interest" description="Disordered" evidence="7">
    <location>
        <begin position="548"/>
        <end position="631"/>
    </location>
</feature>
<dbReference type="Pfam" id="PF00046">
    <property type="entry name" value="Homeodomain"/>
    <property type="match status" value="1"/>
</dbReference>
<accession>A0A8H3CBL1</accession>
<dbReference type="SMART" id="SM00389">
    <property type="entry name" value="HOX"/>
    <property type="match status" value="1"/>
</dbReference>
<dbReference type="EMBL" id="CAJMWW010000630">
    <property type="protein sequence ID" value="CAE6475841.1"/>
    <property type="molecule type" value="Genomic_DNA"/>
</dbReference>
<feature type="region of interest" description="Disordered" evidence="7">
    <location>
        <begin position="125"/>
        <end position="184"/>
    </location>
</feature>
<feature type="domain" description="Homeobox" evidence="8">
    <location>
        <begin position="62"/>
        <end position="122"/>
    </location>
</feature>
<feature type="compositionally biased region" description="Low complexity" evidence="7">
    <location>
        <begin position="168"/>
        <end position="180"/>
    </location>
</feature>
<feature type="region of interest" description="Disordered" evidence="7">
    <location>
        <begin position="679"/>
        <end position="722"/>
    </location>
</feature>
<keyword evidence="2 5" id="KW-0238">DNA-binding</keyword>
<dbReference type="PROSITE" id="PS00027">
    <property type="entry name" value="HOMEOBOX_1"/>
    <property type="match status" value="1"/>
</dbReference>
<dbReference type="AlphaFoldDB" id="A0A8H3CBL1"/>
<dbReference type="GO" id="GO:0000981">
    <property type="term" value="F:DNA-binding transcription factor activity, RNA polymerase II-specific"/>
    <property type="evidence" value="ECO:0007669"/>
    <property type="project" value="InterPro"/>
</dbReference>
<evidence type="ECO:0000256" key="6">
    <source>
        <dbReference type="RuleBase" id="RU000682"/>
    </source>
</evidence>
<dbReference type="PANTHER" id="PTHR24208:SF166">
    <property type="entry name" value="LIM HOMEOBOX TRANSCRIPTION FACTOR 1 ALPHA, ISOFORM B"/>
    <property type="match status" value="1"/>
</dbReference>
<comment type="subcellular location">
    <subcellularLocation>
        <location evidence="1 5 6">Nucleus</location>
    </subcellularLocation>
</comment>
<dbReference type="SUPFAM" id="SSF46689">
    <property type="entry name" value="Homeodomain-like"/>
    <property type="match status" value="1"/>
</dbReference>
<evidence type="ECO:0000259" key="8">
    <source>
        <dbReference type="PROSITE" id="PS50071"/>
    </source>
</evidence>
<evidence type="ECO:0000256" key="3">
    <source>
        <dbReference type="ARBA" id="ARBA00023155"/>
    </source>
</evidence>
<comment type="caution">
    <text evidence="9">The sequence shown here is derived from an EMBL/GenBank/DDBJ whole genome shotgun (WGS) entry which is preliminary data.</text>
</comment>
<dbReference type="CDD" id="cd00086">
    <property type="entry name" value="homeodomain"/>
    <property type="match status" value="1"/>
</dbReference>
<evidence type="ECO:0000313" key="9">
    <source>
        <dbReference type="EMBL" id="CAE6475841.1"/>
    </source>
</evidence>
<feature type="region of interest" description="Disordered" evidence="7">
    <location>
        <begin position="1"/>
        <end position="48"/>
    </location>
</feature>
<feature type="compositionally biased region" description="Polar residues" evidence="7">
    <location>
        <begin position="574"/>
        <end position="631"/>
    </location>
</feature>
<dbReference type="GO" id="GO:0000977">
    <property type="term" value="F:RNA polymerase II transcription regulatory region sequence-specific DNA binding"/>
    <property type="evidence" value="ECO:0007669"/>
    <property type="project" value="TreeGrafter"/>
</dbReference>
<dbReference type="Gene3D" id="1.10.10.60">
    <property type="entry name" value="Homeodomain-like"/>
    <property type="match status" value="1"/>
</dbReference>
<reference evidence="9" key="1">
    <citation type="submission" date="2021-01" db="EMBL/GenBank/DDBJ databases">
        <authorList>
            <person name="Kaushik A."/>
        </authorList>
    </citation>
    <scope>NUCLEOTIDE SEQUENCE</scope>
    <source>
        <strain evidence="9">AG3-T5</strain>
    </source>
</reference>
<evidence type="ECO:0000256" key="7">
    <source>
        <dbReference type="SAM" id="MobiDB-lite"/>
    </source>
</evidence>
<dbReference type="GO" id="GO:0005634">
    <property type="term" value="C:nucleus"/>
    <property type="evidence" value="ECO:0007669"/>
    <property type="project" value="UniProtKB-SubCell"/>
</dbReference>
<dbReference type="PROSITE" id="PS50071">
    <property type="entry name" value="HOMEOBOX_2"/>
    <property type="match status" value="1"/>
</dbReference>
<dbReference type="InterPro" id="IPR017970">
    <property type="entry name" value="Homeobox_CS"/>
</dbReference>
<dbReference type="InterPro" id="IPR050453">
    <property type="entry name" value="LIM_Homeobox_TF"/>
</dbReference>
<feature type="compositionally biased region" description="Polar residues" evidence="7">
    <location>
        <begin position="705"/>
        <end position="720"/>
    </location>
</feature>
<dbReference type="InterPro" id="IPR001356">
    <property type="entry name" value="HD"/>
</dbReference>
<keyword evidence="3 5" id="KW-0371">Homeobox</keyword>
<evidence type="ECO:0000256" key="1">
    <source>
        <dbReference type="ARBA" id="ARBA00004123"/>
    </source>
</evidence>
<evidence type="ECO:0000256" key="4">
    <source>
        <dbReference type="ARBA" id="ARBA00023242"/>
    </source>
</evidence>
<evidence type="ECO:0000313" key="10">
    <source>
        <dbReference type="Proteomes" id="UP000663841"/>
    </source>
</evidence>
<proteinExistence type="predicted"/>
<keyword evidence="4 5" id="KW-0539">Nucleus</keyword>
<gene>
    <name evidence="9" type="ORF">RDB_LOCUS190396</name>
</gene>
<organism evidence="9 10">
    <name type="scientific">Rhizoctonia solani</name>
    <dbReference type="NCBI Taxonomy" id="456999"/>
    <lineage>
        <taxon>Eukaryota</taxon>
        <taxon>Fungi</taxon>
        <taxon>Dikarya</taxon>
        <taxon>Basidiomycota</taxon>
        <taxon>Agaricomycotina</taxon>
        <taxon>Agaricomycetes</taxon>
        <taxon>Cantharellales</taxon>
        <taxon>Ceratobasidiaceae</taxon>
        <taxon>Rhizoctonia</taxon>
    </lineage>
</organism>
<protein>
    <recommendedName>
        <fullName evidence="8">Homeobox domain-containing protein</fullName>
    </recommendedName>
</protein>
<dbReference type="Proteomes" id="UP000663841">
    <property type="component" value="Unassembled WGS sequence"/>
</dbReference>
<sequence>MASVHNMYESEPTHTPTMAPRRRPEEEDMSEDQLSYLPGSGPGEYGFEYPPPPGFVTAFWNPYEVKHRRRTSRAQLGVLETEFETDPKPNADKRRSLAAQLNMTPRAIQVWFQNRRAKIKAIKNKIPGGRGMPKLKPAERAAARASRAAASDPVSPSEKEENEWVQLSPEESPMSSPDEPAFASEKPQFTISVPNDPSVSGPSSPAPVAADMLAPPSAAAMLRRGSAPAPLQGIHRARYSVFSRSTELEVTMPPASPISPLDHQVAPMRRPSVGLHRRPSLPDSHLRLPAHPYYQASAPRMQRRGGLLSPVPDVSQEQEQAQQYPPLPTMLPPAPAVGSSRMYRALPPGMGAVPAAHDLPTQLPARPSTTWTPQRPFAVPVAGPLPAADFSFGAPEPGHGDAFNRVMDRDRESATGEYQEFSHSQEFSEFAPQMWDARTRFGSMASIASDVTGVSVSSTQATSVSGGLGTATFNNTDFECPQPSYGYPNGFQPDLRRASCPGEFLHQFSGMGVTPSEGPGSAPVRPSPLGRSLTIAPDARGITMMNDAKSLHSPTFPPGQVDPTFPPPPPEQGDQVQAQGQMMTVSGQQMRSPNQQPMISPTSPGMLTPSNSQSLMSQQHHAQTTLSPSQRSLVGGVFGNGYEQAYSSESTYVNGRDGGYAEGGYVHAPEAQSGYTDGYASDQNGYSEARNGYPEAQNGYPEGQNGYTSESQNGYTSEAQNGYADGYASESQHAYHSDPNRYPADSQPYIHTPPSFEASPTAGGLPVLGPATNMEIINLNKEPRMLFAERYDMIVNQEYTHPAEYVAYS</sequence>